<proteinExistence type="predicted"/>
<keyword evidence="3" id="KW-1185">Reference proteome</keyword>
<dbReference type="OMA" id="DERIYYT"/>
<dbReference type="VEuPathDB" id="FungiDB:CC1G_03872"/>
<dbReference type="Proteomes" id="UP000001861">
    <property type="component" value="Unassembled WGS sequence"/>
</dbReference>
<protein>
    <recommendedName>
        <fullName evidence="4">Secreted protein</fullName>
    </recommendedName>
</protein>
<feature type="signal peptide" evidence="1">
    <location>
        <begin position="1"/>
        <end position="19"/>
    </location>
</feature>
<dbReference type="AlphaFoldDB" id="A8NH16"/>
<feature type="chain" id="PRO_5002727182" description="Secreted protein" evidence="1">
    <location>
        <begin position="20"/>
        <end position="249"/>
    </location>
</feature>
<evidence type="ECO:0000256" key="1">
    <source>
        <dbReference type="SAM" id="SignalP"/>
    </source>
</evidence>
<keyword evidence="1" id="KW-0732">Signal</keyword>
<evidence type="ECO:0000313" key="2">
    <source>
        <dbReference type="EMBL" id="EAU88200.2"/>
    </source>
</evidence>
<evidence type="ECO:0008006" key="4">
    <source>
        <dbReference type="Google" id="ProtNLM"/>
    </source>
</evidence>
<reference evidence="2 3" key="1">
    <citation type="journal article" date="2010" name="Proc. Natl. Acad. Sci. U.S.A.">
        <title>Insights into evolution of multicellular fungi from the assembled chromosomes of the mushroom Coprinopsis cinerea (Coprinus cinereus).</title>
        <authorList>
            <person name="Stajich J.E."/>
            <person name="Wilke S.K."/>
            <person name="Ahren D."/>
            <person name="Au C.H."/>
            <person name="Birren B.W."/>
            <person name="Borodovsky M."/>
            <person name="Burns C."/>
            <person name="Canback B."/>
            <person name="Casselton L.A."/>
            <person name="Cheng C.K."/>
            <person name="Deng J."/>
            <person name="Dietrich F.S."/>
            <person name="Fargo D.C."/>
            <person name="Farman M.L."/>
            <person name="Gathman A.C."/>
            <person name="Goldberg J."/>
            <person name="Guigo R."/>
            <person name="Hoegger P.J."/>
            <person name="Hooker J.B."/>
            <person name="Huggins A."/>
            <person name="James T.Y."/>
            <person name="Kamada T."/>
            <person name="Kilaru S."/>
            <person name="Kodira C."/>
            <person name="Kues U."/>
            <person name="Kupfer D."/>
            <person name="Kwan H.S."/>
            <person name="Lomsadze A."/>
            <person name="Li W."/>
            <person name="Lilly W.W."/>
            <person name="Ma L.J."/>
            <person name="Mackey A.J."/>
            <person name="Manning G."/>
            <person name="Martin F."/>
            <person name="Muraguchi H."/>
            <person name="Natvig D.O."/>
            <person name="Palmerini H."/>
            <person name="Ramesh M.A."/>
            <person name="Rehmeyer C.J."/>
            <person name="Roe B.A."/>
            <person name="Shenoy N."/>
            <person name="Stanke M."/>
            <person name="Ter-Hovhannisyan V."/>
            <person name="Tunlid A."/>
            <person name="Velagapudi R."/>
            <person name="Vision T.J."/>
            <person name="Zeng Q."/>
            <person name="Zolan M.E."/>
            <person name="Pukkila P.J."/>
        </authorList>
    </citation>
    <scope>NUCLEOTIDE SEQUENCE [LARGE SCALE GENOMIC DNA]</scope>
    <source>
        <strain evidence="3">Okayama-7 / 130 / ATCC MYA-4618 / FGSC 9003</strain>
    </source>
</reference>
<gene>
    <name evidence="2" type="ORF">CC1G_03872</name>
</gene>
<dbReference type="RefSeq" id="XP_001833655.2">
    <property type="nucleotide sequence ID" value="XM_001833603.2"/>
</dbReference>
<dbReference type="InParanoid" id="A8NH16"/>
<accession>A8NH16</accession>
<comment type="caution">
    <text evidence="2">The sequence shown here is derived from an EMBL/GenBank/DDBJ whole genome shotgun (WGS) entry which is preliminary data.</text>
</comment>
<dbReference type="EMBL" id="AACS02000002">
    <property type="protein sequence ID" value="EAU88200.2"/>
    <property type="molecule type" value="Genomic_DNA"/>
</dbReference>
<dbReference type="KEGG" id="cci:CC1G_03872"/>
<dbReference type="HOGENOM" id="CLU_1115694_0_0_1"/>
<sequence length="249" mass="27926">MKRLHCLVLGLLFGWAVSAKATADSTPQLQLSPDELRRNSIRGLFGLPHEPPKQTPDVEEKRREIVQDGFDQKPFSVLHKFAYRGHIGIHKGDSVTGPLLGFLACHKLVKSRKDATLYGFNVYGPLMEITALASDERMAIAAGQLGNNLSPVSKNFHIARHTRFSVAAGDGPQHDREQSIMYETTVFSYDPDDEEIEAQWVNADGNYVDAQIALHDNRIYYTGNINEFHAFADSEVQHVTFKWYPSSKA</sequence>
<evidence type="ECO:0000313" key="3">
    <source>
        <dbReference type="Proteomes" id="UP000001861"/>
    </source>
</evidence>
<name>A8NH16_COPC7</name>
<dbReference type="GeneID" id="6010153"/>
<organism evidence="2 3">
    <name type="scientific">Coprinopsis cinerea (strain Okayama-7 / 130 / ATCC MYA-4618 / FGSC 9003)</name>
    <name type="common">Inky cap fungus</name>
    <name type="synonym">Hormographiella aspergillata</name>
    <dbReference type="NCBI Taxonomy" id="240176"/>
    <lineage>
        <taxon>Eukaryota</taxon>
        <taxon>Fungi</taxon>
        <taxon>Dikarya</taxon>
        <taxon>Basidiomycota</taxon>
        <taxon>Agaricomycotina</taxon>
        <taxon>Agaricomycetes</taxon>
        <taxon>Agaricomycetidae</taxon>
        <taxon>Agaricales</taxon>
        <taxon>Agaricineae</taxon>
        <taxon>Psathyrellaceae</taxon>
        <taxon>Coprinopsis</taxon>
    </lineage>
</organism>
<dbReference type="OrthoDB" id="4584900at2759"/>